<dbReference type="PANTHER" id="PTHR30250:SF11">
    <property type="entry name" value="O-ANTIGEN TRANSPORTER-RELATED"/>
    <property type="match status" value="1"/>
</dbReference>
<feature type="transmembrane region" description="Helical" evidence="6">
    <location>
        <begin position="37"/>
        <end position="64"/>
    </location>
</feature>
<keyword evidence="2" id="KW-1003">Cell membrane</keyword>
<keyword evidence="5 6" id="KW-0472">Membrane</keyword>
<keyword evidence="4 6" id="KW-1133">Transmembrane helix</keyword>
<protein>
    <submittedName>
        <fullName evidence="7">Polysaccharide biosynthesis protein</fullName>
    </submittedName>
</protein>
<feature type="transmembrane region" description="Helical" evidence="6">
    <location>
        <begin position="134"/>
        <end position="155"/>
    </location>
</feature>
<keyword evidence="8" id="KW-1185">Reference proteome</keyword>
<name>A0A1W1VQR3_9BACT</name>
<evidence type="ECO:0000313" key="7">
    <source>
        <dbReference type="EMBL" id="SMB95689.1"/>
    </source>
</evidence>
<evidence type="ECO:0000313" key="8">
    <source>
        <dbReference type="Proteomes" id="UP000192266"/>
    </source>
</evidence>
<evidence type="ECO:0000256" key="6">
    <source>
        <dbReference type="SAM" id="Phobius"/>
    </source>
</evidence>
<feature type="transmembrane region" description="Helical" evidence="6">
    <location>
        <begin position="76"/>
        <end position="95"/>
    </location>
</feature>
<gene>
    <name evidence="7" type="ORF">SAMN00120144_0447</name>
</gene>
<dbReference type="EMBL" id="FWWW01000070">
    <property type="protein sequence ID" value="SMB95689.1"/>
    <property type="molecule type" value="Genomic_DNA"/>
</dbReference>
<evidence type="ECO:0000256" key="3">
    <source>
        <dbReference type="ARBA" id="ARBA00022692"/>
    </source>
</evidence>
<comment type="subcellular location">
    <subcellularLocation>
        <location evidence="1">Cell membrane</location>
        <topology evidence="1">Multi-pass membrane protein</topology>
    </subcellularLocation>
</comment>
<organism evidence="7 8">
    <name type="scientific">Hymenobacter roseosalivarius DSM 11622</name>
    <dbReference type="NCBI Taxonomy" id="645990"/>
    <lineage>
        <taxon>Bacteria</taxon>
        <taxon>Pseudomonadati</taxon>
        <taxon>Bacteroidota</taxon>
        <taxon>Cytophagia</taxon>
        <taxon>Cytophagales</taxon>
        <taxon>Hymenobacteraceae</taxon>
        <taxon>Hymenobacter</taxon>
    </lineage>
</organism>
<evidence type="ECO:0000256" key="4">
    <source>
        <dbReference type="ARBA" id="ARBA00022989"/>
    </source>
</evidence>
<feature type="transmembrane region" description="Helical" evidence="6">
    <location>
        <begin position="161"/>
        <end position="184"/>
    </location>
</feature>
<dbReference type="InterPro" id="IPR050833">
    <property type="entry name" value="Poly_Biosynth_Transport"/>
</dbReference>
<evidence type="ECO:0000256" key="2">
    <source>
        <dbReference type="ARBA" id="ARBA00022475"/>
    </source>
</evidence>
<evidence type="ECO:0000256" key="1">
    <source>
        <dbReference type="ARBA" id="ARBA00004651"/>
    </source>
</evidence>
<accession>A0A1W1VQR3</accession>
<dbReference type="Proteomes" id="UP000192266">
    <property type="component" value="Unassembled WGS sequence"/>
</dbReference>
<dbReference type="AlphaFoldDB" id="A0A1W1VQR3"/>
<feature type="transmembrane region" description="Helical" evidence="6">
    <location>
        <begin position="12"/>
        <end position="31"/>
    </location>
</feature>
<dbReference type="STRING" id="645990.SAMN00120144_0447"/>
<proteinExistence type="predicted"/>
<feature type="transmembrane region" description="Helical" evidence="6">
    <location>
        <begin position="344"/>
        <end position="364"/>
    </location>
</feature>
<feature type="transmembrane region" description="Helical" evidence="6">
    <location>
        <begin position="101"/>
        <end position="122"/>
    </location>
</feature>
<feature type="transmembrane region" description="Helical" evidence="6">
    <location>
        <begin position="281"/>
        <end position="306"/>
    </location>
</feature>
<sequence>MLKRVFQNMVTRLATAGGSFGIVWLTARYLGAAGRGAVSLFVTDCALLLLFVGLVGGVSLMYLAPRRNVWNLLIPAYMWATMVCTVGAAGIWVWRAVSFSYVGHLLGVCLLQAFFLINAGLLLGRRQERTYNSLLLLATGLQGGLLLLAFTLGHWHEVEVYYYAAYLAQGIPFLLSLGLLYRLPDRWQLSHRLRASARELARHSRAAHLSNILSFVNFRLSYYFVAYYADAHAVGVLSVGVALTEAVWVISRSASQSQYVDLIYAADKRSQLAPTLRGIRLTLLSTTVIVLGLCLVPASTLAGVFGTDFGEARPVILLLAPGVIAMAVSIILNSYFAGLGRYQINTAAAIFGLCVTVPGCWLLIPPWGIEGAAAAAALSYLVSAAYLLRAFRRANSIQLSELLPGKAELYYLVALLRWQKSKAEPARQVEAAVKQLIQQE</sequence>
<reference evidence="7 8" key="1">
    <citation type="submission" date="2017-04" db="EMBL/GenBank/DDBJ databases">
        <authorList>
            <person name="Afonso C.L."/>
            <person name="Miller P.J."/>
            <person name="Scott M.A."/>
            <person name="Spackman E."/>
            <person name="Goraichik I."/>
            <person name="Dimitrov K.M."/>
            <person name="Suarez D.L."/>
            <person name="Swayne D.E."/>
        </authorList>
    </citation>
    <scope>NUCLEOTIDE SEQUENCE [LARGE SCALE GENOMIC DNA]</scope>
    <source>
        <strain evidence="7 8">DSM 11622</strain>
    </source>
</reference>
<feature type="transmembrane region" description="Helical" evidence="6">
    <location>
        <begin position="370"/>
        <end position="388"/>
    </location>
</feature>
<evidence type="ECO:0000256" key="5">
    <source>
        <dbReference type="ARBA" id="ARBA00023136"/>
    </source>
</evidence>
<keyword evidence="3 6" id="KW-0812">Transmembrane</keyword>
<dbReference type="PANTHER" id="PTHR30250">
    <property type="entry name" value="PST FAMILY PREDICTED COLANIC ACID TRANSPORTER"/>
    <property type="match status" value="1"/>
</dbReference>
<dbReference type="GO" id="GO:0005886">
    <property type="term" value="C:plasma membrane"/>
    <property type="evidence" value="ECO:0007669"/>
    <property type="project" value="UniProtKB-SubCell"/>
</dbReference>
<feature type="transmembrane region" description="Helical" evidence="6">
    <location>
        <begin position="312"/>
        <end position="332"/>
    </location>
</feature>